<evidence type="ECO:0000313" key="7">
    <source>
        <dbReference type="Ensembl" id="ENSGMOP00000054822.1"/>
    </source>
</evidence>
<dbReference type="PROSITE" id="PS50026">
    <property type="entry name" value="EGF_3"/>
    <property type="match status" value="2"/>
</dbReference>
<reference evidence="7" key="1">
    <citation type="submission" date="2025-08" db="UniProtKB">
        <authorList>
            <consortium name="Ensembl"/>
        </authorList>
    </citation>
    <scope>IDENTIFICATION</scope>
</reference>
<dbReference type="GO" id="GO:0005925">
    <property type="term" value="C:focal adhesion"/>
    <property type="evidence" value="ECO:0007669"/>
    <property type="project" value="TreeGrafter"/>
</dbReference>
<dbReference type="AlphaFoldDB" id="A0A8C5C4D9"/>
<evidence type="ECO:0000313" key="8">
    <source>
        <dbReference type="Proteomes" id="UP000694546"/>
    </source>
</evidence>
<keyword evidence="4" id="KW-0472">Membrane</keyword>
<keyword evidence="5" id="KW-0732">Signal</keyword>
<keyword evidence="4" id="KW-1133">Transmembrane helix</keyword>
<protein>
    <submittedName>
        <fullName evidence="7">Scavenger receptor class F member 2-like</fullName>
    </submittedName>
</protein>
<sequence>MMMETRAVRTALYVACALLCLTRCHGELNPKGRNVCEYIPGHFQCCSGWRHVADECSAAICEGNFTCVENEVCVRPNECRCRHGYFGATCDTKCPAQFWGPDCKGSCPCHPYGRCDDVTGACTCQPDRWGARCQLSCGCRQGTCDQGTGVCTCRPGFWGPQCSEACACSGDSQCDLASGRCHCNAGWYGRACDVHCACRGSPCEQLTGRCQCDERRWGGQCERTCLCFQGRCSQADGSCACRPGFRGKHCREPCPAGSYGQNCRNKCGHCKGQQPCKVTEGLCVTCDRGWNGTRCDQKCANGFFGENCQEVCPACKDGHFCNRMDGTCPHCNPGWIGERCEIKCPNATYGDNCVSECQDCFNGTCHFVTGDCVCDPGFHGAFCNASCSAGQYGVNCNQTCSCYDNDCDPVSGKCNLKRNQRMGLVAAGLLFCLLLLLLLSLLCWGLLCRHVYIDSHENKAKQSLFGGFTRISYKLPRVPLRRQKLPNVLVSHHDPENTLDCSFIETPSPSTGEQPTPSCSSRGSRCSMETTENSPVCSSPHETAKESKSNAEQFNRTETTLLLSGDDELEAQTDHVYEVNLTITEPCLDDPRELTYHTVTKNPPRLGCAPPGGPSLGCSVPPPAQQEGDGATDPLKENTKIIAAGRVKPRPPDPSTKPRGSWIHQSMSPKPKIQADSVPLGTKSTERRTGTGSVPSTVTLSVEEQETLVEQSTSTRSPSGFLPLEPICRAVQSVLRQIRHTDGGPAASKTMSGKHPEGAESNCEVVPPRGMNPQPKNLVLKKNNLESGQESGRSSQPSARNKRKQPSQAGAQVGSMRSSPVLTTRSPHNGDSLPRKADSPGKEGLRNVRKGTPTQPKTTTKKPVQIKNPQEGHIYSKINAN</sequence>
<dbReference type="PRINTS" id="PR00011">
    <property type="entry name" value="EGFLAMININ"/>
</dbReference>
<dbReference type="Pfam" id="PF00053">
    <property type="entry name" value="EGF_laminin"/>
    <property type="match status" value="3"/>
</dbReference>
<dbReference type="GeneTree" id="ENSGT00950000183101"/>
<accession>A0A8C5C4D9</accession>
<feature type="compositionally biased region" description="Polar residues" evidence="3">
    <location>
        <begin position="690"/>
        <end position="718"/>
    </location>
</feature>
<feature type="transmembrane region" description="Helical" evidence="4">
    <location>
        <begin position="422"/>
        <end position="447"/>
    </location>
</feature>
<feature type="region of interest" description="Disordered" evidence="3">
    <location>
        <begin position="646"/>
        <end position="723"/>
    </location>
</feature>
<dbReference type="InterPro" id="IPR000742">
    <property type="entry name" value="EGF"/>
</dbReference>
<reference evidence="7" key="2">
    <citation type="submission" date="2025-09" db="UniProtKB">
        <authorList>
            <consortium name="Ensembl"/>
        </authorList>
    </citation>
    <scope>IDENTIFICATION</scope>
</reference>
<feature type="compositionally biased region" description="Polar residues" evidence="3">
    <location>
        <begin position="806"/>
        <end position="829"/>
    </location>
</feature>
<proteinExistence type="predicted"/>
<organism evidence="7 8">
    <name type="scientific">Gadus morhua</name>
    <name type="common">Atlantic cod</name>
    <dbReference type="NCBI Taxonomy" id="8049"/>
    <lineage>
        <taxon>Eukaryota</taxon>
        <taxon>Metazoa</taxon>
        <taxon>Chordata</taxon>
        <taxon>Craniata</taxon>
        <taxon>Vertebrata</taxon>
        <taxon>Euteleostomi</taxon>
        <taxon>Actinopterygii</taxon>
        <taxon>Neopterygii</taxon>
        <taxon>Teleostei</taxon>
        <taxon>Neoteleostei</taxon>
        <taxon>Acanthomorphata</taxon>
        <taxon>Zeiogadaria</taxon>
        <taxon>Gadariae</taxon>
        <taxon>Gadiformes</taxon>
        <taxon>Gadoidei</taxon>
        <taxon>Gadidae</taxon>
        <taxon>Gadus</taxon>
    </lineage>
</organism>
<keyword evidence="8" id="KW-1185">Reference proteome</keyword>
<keyword evidence="1 2" id="KW-0245">EGF-like domain</keyword>
<evidence type="ECO:0000256" key="1">
    <source>
        <dbReference type="ARBA" id="ARBA00022536"/>
    </source>
</evidence>
<evidence type="ECO:0000256" key="5">
    <source>
        <dbReference type="SAM" id="SignalP"/>
    </source>
</evidence>
<keyword evidence="4" id="KW-0812">Transmembrane</keyword>
<dbReference type="GO" id="GO:0005044">
    <property type="term" value="F:scavenger receptor activity"/>
    <property type="evidence" value="ECO:0007669"/>
    <property type="project" value="InterPro"/>
</dbReference>
<gene>
    <name evidence="7" type="primary">LOC115542778</name>
</gene>
<dbReference type="RefSeq" id="XP_030211057.1">
    <property type="nucleotide sequence ID" value="XM_030355197.1"/>
</dbReference>
<dbReference type="InterPro" id="IPR002049">
    <property type="entry name" value="LE_dom"/>
</dbReference>
<dbReference type="OMA" id="DSYMSVQ"/>
<feature type="region of interest" description="Disordered" evidence="3">
    <location>
        <begin position="735"/>
        <end position="881"/>
    </location>
</feature>
<dbReference type="SMART" id="SM00181">
    <property type="entry name" value="EGF"/>
    <property type="match status" value="8"/>
</dbReference>
<feature type="domain" description="EGF-like" evidence="6">
    <location>
        <begin position="349"/>
        <end position="384"/>
    </location>
</feature>
<feature type="compositionally biased region" description="Low complexity" evidence="3">
    <location>
        <begin position="852"/>
        <end position="863"/>
    </location>
</feature>
<feature type="compositionally biased region" description="Basic and acidic residues" evidence="3">
    <location>
        <begin position="833"/>
        <end position="846"/>
    </location>
</feature>
<evidence type="ECO:0000256" key="4">
    <source>
        <dbReference type="SAM" id="Phobius"/>
    </source>
</evidence>
<feature type="compositionally biased region" description="Polar residues" evidence="3">
    <location>
        <begin position="505"/>
        <end position="541"/>
    </location>
</feature>
<evidence type="ECO:0000256" key="3">
    <source>
        <dbReference type="SAM" id="MobiDB-lite"/>
    </source>
</evidence>
<name>A0A8C5C4D9_GADMO</name>
<dbReference type="Gene3D" id="2.170.300.10">
    <property type="entry name" value="Tie2 ligand-binding domain superfamily"/>
    <property type="match status" value="2"/>
</dbReference>
<dbReference type="GO" id="GO:0007157">
    <property type="term" value="P:heterophilic cell-cell adhesion via plasma membrane cell adhesion molecules"/>
    <property type="evidence" value="ECO:0007669"/>
    <property type="project" value="TreeGrafter"/>
</dbReference>
<feature type="disulfide bond" evidence="2">
    <location>
        <begin position="81"/>
        <end position="90"/>
    </location>
</feature>
<dbReference type="Ensembl" id="ENSGMOT00000061976.1">
    <property type="protein sequence ID" value="ENSGMOP00000054822.1"/>
    <property type="gene ID" value="ENSGMOG00000035121.1"/>
</dbReference>
<feature type="domain" description="EGF-like" evidence="6">
    <location>
        <begin position="52"/>
        <end position="91"/>
    </location>
</feature>
<evidence type="ECO:0000259" key="6">
    <source>
        <dbReference type="PROSITE" id="PS50026"/>
    </source>
</evidence>
<feature type="compositionally biased region" description="Polar residues" evidence="3">
    <location>
        <begin position="785"/>
        <end position="799"/>
    </location>
</feature>
<evidence type="ECO:0000256" key="2">
    <source>
        <dbReference type="PROSITE-ProRule" id="PRU00076"/>
    </source>
</evidence>
<dbReference type="Proteomes" id="UP000694546">
    <property type="component" value="Chromosome 4"/>
</dbReference>
<feature type="chain" id="PRO_5047237828" evidence="5">
    <location>
        <begin position="27"/>
        <end position="881"/>
    </location>
</feature>
<dbReference type="PANTHER" id="PTHR24043">
    <property type="entry name" value="SCAVENGER RECEPTOR CLASS F"/>
    <property type="match status" value="1"/>
</dbReference>
<keyword evidence="2" id="KW-1015">Disulfide bond</keyword>
<dbReference type="InterPro" id="IPR042635">
    <property type="entry name" value="MEGF10/SREC1/2-like"/>
</dbReference>
<feature type="region of interest" description="Disordered" evidence="3">
    <location>
        <begin position="505"/>
        <end position="554"/>
    </location>
</feature>
<dbReference type="GeneID" id="115542778"/>
<dbReference type="PANTHER" id="PTHR24043:SF5">
    <property type="entry name" value="SCAVENGER RECEPTOR CLASS F MEMBER 2"/>
    <property type="match status" value="1"/>
</dbReference>
<comment type="caution">
    <text evidence="2">Lacks conserved residue(s) required for the propagation of feature annotation.</text>
</comment>
<feature type="disulfide bond" evidence="2">
    <location>
        <begin position="374"/>
        <end position="383"/>
    </location>
</feature>
<dbReference type="PROSITE" id="PS00022">
    <property type="entry name" value="EGF_1"/>
    <property type="match status" value="4"/>
</dbReference>
<feature type="signal peptide" evidence="5">
    <location>
        <begin position="1"/>
        <end position="26"/>
    </location>
</feature>